<dbReference type="EC" id="3.4.19.12" evidence="2"/>
<sequence>MDGWMEYRRNAQNGSRDWGVRLQSLLSVLTVTRQGRLGPRMLPPVLADQLHDPIHTLYSVNVISPDTDQRHPPTSSSAEQSARGSSRRLVPPPTPEEFRAAIPHPNAYYCPKENGWVILNWRSSSVTPPLAQSFQKSQIHHHPLSDQTKRTRATDCLSDRENTVGGPSKKTHHFHKYSKAVDALKLTPPFHGSNEWDISEPTQRNRARTIGLVKQVESFIEEQEENTEDEGILLDLYMCCQCSFYCVASDIQPGVIPLDLWNEFVEEKKAYPPIEKTPATSLIDGLETLLMMLQDALWKSEYMKKSVPAVRAPPCDNKTVLGRNNRAKLLRAWVEIGAWMVHLKRTKDDPKEMSYTIEDELRILQLLLRNEQAYRRLLGQTGAKAQSSLDWLQQV</sequence>
<gene>
    <name evidence="2" type="primary">UBP2_1</name>
    <name evidence="2" type="ORF">VNI00_002864</name>
</gene>
<feature type="region of interest" description="Disordered" evidence="1">
    <location>
        <begin position="132"/>
        <end position="151"/>
    </location>
</feature>
<comment type="caution">
    <text evidence="2">The sequence shown here is derived from an EMBL/GenBank/DDBJ whole genome shotgun (WGS) entry which is preliminary data.</text>
</comment>
<dbReference type="GO" id="GO:0004843">
    <property type="term" value="F:cysteine-type deubiquitinase activity"/>
    <property type="evidence" value="ECO:0007669"/>
    <property type="project" value="UniProtKB-EC"/>
</dbReference>
<organism evidence="2 3">
    <name type="scientific">Paramarasmius palmivorus</name>
    <dbReference type="NCBI Taxonomy" id="297713"/>
    <lineage>
        <taxon>Eukaryota</taxon>
        <taxon>Fungi</taxon>
        <taxon>Dikarya</taxon>
        <taxon>Basidiomycota</taxon>
        <taxon>Agaricomycotina</taxon>
        <taxon>Agaricomycetes</taxon>
        <taxon>Agaricomycetidae</taxon>
        <taxon>Agaricales</taxon>
        <taxon>Marasmiineae</taxon>
        <taxon>Marasmiaceae</taxon>
        <taxon>Paramarasmius</taxon>
    </lineage>
</organism>
<feature type="region of interest" description="Disordered" evidence="1">
    <location>
        <begin position="64"/>
        <end position="98"/>
    </location>
</feature>
<dbReference type="GO" id="GO:0006508">
    <property type="term" value="P:proteolysis"/>
    <property type="evidence" value="ECO:0007669"/>
    <property type="project" value="UniProtKB-KW"/>
</dbReference>
<dbReference type="EMBL" id="JAYKXP010000007">
    <property type="protein sequence ID" value="KAK7056311.1"/>
    <property type="molecule type" value="Genomic_DNA"/>
</dbReference>
<protein>
    <submittedName>
        <fullName evidence="2">Ubiquitin-specific protease ubp2</fullName>
        <ecNumber evidence="2">3.4.19.12</ecNumber>
    </submittedName>
</protein>
<keyword evidence="2" id="KW-0378">Hydrolase</keyword>
<evidence type="ECO:0000313" key="3">
    <source>
        <dbReference type="Proteomes" id="UP001383192"/>
    </source>
</evidence>
<dbReference type="AlphaFoldDB" id="A0AAW0DVE3"/>
<keyword evidence="2" id="KW-0645">Protease</keyword>
<keyword evidence="3" id="KW-1185">Reference proteome</keyword>
<accession>A0AAW0DVE3</accession>
<reference evidence="2 3" key="1">
    <citation type="submission" date="2024-01" db="EMBL/GenBank/DDBJ databases">
        <title>A draft genome for a cacao thread blight-causing isolate of Paramarasmius palmivorus.</title>
        <authorList>
            <person name="Baruah I.K."/>
            <person name="Bukari Y."/>
            <person name="Amoako-Attah I."/>
            <person name="Meinhardt L.W."/>
            <person name="Bailey B.A."/>
            <person name="Cohen S.P."/>
        </authorList>
    </citation>
    <scope>NUCLEOTIDE SEQUENCE [LARGE SCALE GENOMIC DNA]</scope>
    <source>
        <strain evidence="2 3">GH-12</strain>
    </source>
</reference>
<dbReference type="Proteomes" id="UP001383192">
    <property type="component" value="Unassembled WGS sequence"/>
</dbReference>
<feature type="compositionally biased region" description="Low complexity" evidence="1">
    <location>
        <begin position="75"/>
        <end position="88"/>
    </location>
</feature>
<evidence type="ECO:0000313" key="2">
    <source>
        <dbReference type="EMBL" id="KAK7056311.1"/>
    </source>
</evidence>
<proteinExistence type="predicted"/>
<name>A0AAW0DVE3_9AGAR</name>
<evidence type="ECO:0000256" key="1">
    <source>
        <dbReference type="SAM" id="MobiDB-lite"/>
    </source>
</evidence>